<name>A0ABV0V151_9TELE</name>
<accession>A0ABV0V151</accession>
<organism evidence="2 3">
    <name type="scientific">Ilyodon furcidens</name>
    <name type="common">goldbreast splitfin</name>
    <dbReference type="NCBI Taxonomy" id="33524"/>
    <lineage>
        <taxon>Eukaryota</taxon>
        <taxon>Metazoa</taxon>
        <taxon>Chordata</taxon>
        <taxon>Craniata</taxon>
        <taxon>Vertebrata</taxon>
        <taxon>Euteleostomi</taxon>
        <taxon>Actinopterygii</taxon>
        <taxon>Neopterygii</taxon>
        <taxon>Teleostei</taxon>
        <taxon>Neoteleostei</taxon>
        <taxon>Acanthomorphata</taxon>
        <taxon>Ovalentaria</taxon>
        <taxon>Atherinomorphae</taxon>
        <taxon>Cyprinodontiformes</taxon>
        <taxon>Goodeidae</taxon>
        <taxon>Ilyodon</taxon>
    </lineage>
</organism>
<dbReference type="Proteomes" id="UP001482620">
    <property type="component" value="Unassembled WGS sequence"/>
</dbReference>
<protein>
    <submittedName>
        <fullName evidence="2">Uncharacterized protein</fullName>
    </submittedName>
</protein>
<sequence>MCTVASPYLHPAQIPLRFSPTQRRFAVGRPTSAAGPAPENSNVMSGGTLKPASLCSQVPKHVQTHNPTAAYTGTRTHAQKHLQQYQKQISSYTAGHMLLNFLTAPLT</sequence>
<dbReference type="EMBL" id="JAHRIQ010092692">
    <property type="protein sequence ID" value="MEQ2250385.1"/>
    <property type="molecule type" value="Genomic_DNA"/>
</dbReference>
<proteinExistence type="predicted"/>
<reference evidence="2 3" key="1">
    <citation type="submission" date="2021-06" db="EMBL/GenBank/DDBJ databases">
        <authorList>
            <person name="Palmer J.M."/>
        </authorList>
    </citation>
    <scope>NUCLEOTIDE SEQUENCE [LARGE SCALE GENOMIC DNA]</scope>
    <source>
        <strain evidence="3">if_2019</strain>
        <tissue evidence="2">Muscle</tissue>
    </source>
</reference>
<feature type="region of interest" description="Disordered" evidence="1">
    <location>
        <begin position="27"/>
        <end position="48"/>
    </location>
</feature>
<gene>
    <name evidence="2" type="ORF">ILYODFUR_000194</name>
</gene>
<evidence type="ECO:0000256" key="1">
    <source>
        <dbReference type="SAM" id="MobiDB-lite"/>
    </source>
</evidence>
<comment type="caution">
    <text evidence="2">The sequence shown here is derived from an EMBL/GenBank/DDBJ whole genome shotgun (WGS) entry which is preliminary data.</text>
</comment>
<evidence type="ECO:0000313" key="2">
    <source>
        <dbReference type="EMBL" id="MEQ2250385.1"/>
    </source>
</evidence>
<keyword evidence="3" id="KW-1185">Reference proteome</keyword>
<evidence type="ECO:0000313" key="3">
    <source>
        <dbReference type="Proteomes" id="UP001482620"/>
    </source>
</evidence>